<accession>A0A068RTE6</accession>
<reference evidence="2" key="1">
    <citation type="submission" date="2013-08" db="EMBL/GenBank/DDBJ databases">
        <title>Gene expansion shapes genome architecture in the human pathogen Lichtheimia corymbifera: an evolutionary genomics analysis in the ancient terrestrial Mucorales (Mucoromycotina).</title>
        <authorList>
            <person name="Schwartze V.U."/>
            <person name="Winter S."/>
            <person name="Shelest E."/>
            <person name="Marcet-Houben M."/>
            <person name="Horn F."/>
            <person name="Wehner S."/>
            <person name="Hoffmann K."/>
            <person name="Riege K."/>
            <person name="Sammeth M."/>
            <person name="Nowrousian M."/>
            <person name="Valiante V."/>
            <person name="Linde J."/>
            <person name="Jacobsen I.D."/>
            <person name="Marz M."/>
            <person name="Brakhage A.A."/>
            <person name="Gabaldon T."/>
            <person name="Bocker S."/>
            <person name="Voigt K."/>
        </authorList>
    </citation>
    <scope>NUCLEOTIDE SEQUENCE [LARGE SCALE GENOMIC DNA]</scope>
    <source>
        <strain evidence="2">FSU 9682</strain>
    </source>
</reference>
<evidence type="ECO:0000256" key="1">
    <source>
        <dbReference type="SAM" id="MobiDB-lite"/>
    </source>
</evidence>
<name>A0A068RTE6_9FUNG</name>
<keyword evidence="3" id="KW-1185">Reference proteome</keyword>
<dbReference type="AlphaFoldDB" id="A0A068RTE6"/>
<sequence length="116" mass="13020">MTIDYFCNTPSDQWDLIHTIVSYDTQTTHSSFRSLCQAIERDLLQFKEATEDQEKKALVDKLIDNVKILQNLKCMSHREEQASTQQQEEPTTAGSGAAEDSANNGTQPLTQPSQDA</sequence>
<evidence type="ECO:0000313" key="2">
    <source>
        <dbReference type="EMBL" id="CDH53443.1"/>
    </source>
</evidence>
<feature type="compositionally biased region" description="Polar residues" evidence="1">
    <location>
        <begin position="82"/>
        <end position="94"/>
    </location>
</feature>
<feature type="compositionally biased region" description="Polar residues" evidence="1">
    <location>
        <begin position="101"/>
        <end position="116"/>
    </location>
</feature>
<feature type="region of interest" description="Disordered" evidence="1">
    <location>
        <begin position="77"/>
        <end position="116"/>
    </location>
</feature>
<protein>
    <submittedName>
        <fullName evidence="2">Uncharacterized protein</fullName>
    </submittedName>
</protein>
<proteinExistence type="predicted"/>
<gene>
    <name evidence="2" type="ORF">LCOR_04792.1</name>
</gene>
<evidence type="ECO:0000313" key="3">
    <source>
        <dbReference type="Proteomes" id="UP000027586"/>
    </source>
</evidence>
<dbReference type="EMBL" id="CBTN010000017">
    <property type="protein sequence ID" value="CDH53443.1"/>
    <property type="molecule type" value="Genomic_DNA"/>
</dbReference>
<organism evidence="2 3">
    <name type="scientific">Lichtheimia corymbifera JMRC:FSU:9682</name>
    <dbReference type="NCBI Taxonomy" id="1263082"/>
    <lineage>
        <taxon>Eukaryota</taxon>
        <taxon>Fungi</taxon>
        <taxon>Fungi incertae sedis</taxon>
        <taxon>Mucoromycota</taxon>
        <taxon>Mucoromycotina</taxon>
        <taxon>Mucoromycetes</taxon>
        <taxon>Mucorales</taxon>
        <taxon>Lichtheimiaceae</taxon>
        <taxon>Lichtheimia</taxon>
    </lineage>
</organism>
<comment type="caution">
    <text evidence="2">The sequence shown here is derived from an EMBL/GenBank/DDBJ whole genome shotgun (WGS) entry which is preliminary data.</text>
</comment>
<dbReference type="VEuPathDB" id="FungiDB:LCOR_04792.1"/>
<dbReference type="Proteomes" id="UP000027586">
    <property type="component" value="Unassembled WGS sequence"/>
</dbReference>
<dbReference type="OrthoDB" id="2277881at2759"/>